<protein>
    <submittedName>
        <fullName evidence="1">Uncharacterized protein</fullName>
    </submittedName>
</protein>
<comment type="caution">
    <text evidence="1">The sequence shown here is derived from an EMBL/GenBank/DDBJ whole genome shotgun (WGS) entry which is preliminary data.</text>
</comment>
<name>A0A8H7AJX8_9EURO</name>
<keyword evidence="2" id="KW-1185">Reference proteome</keyword>
<dbReference type="Proteomes" id="UP000606974">
    <property type="component" value="Unassembled WGS sequence"/>
</dbReference>
<gene>
    <name evidence="1" type="ORF">GJ744_009318</name>
</gene>
<evidence type="ECO:0000313" key="2">
    <source>
        <dbReference type="Proteomes" id="UP000606974"/>
    </source>
</evidence>
<accession>A0A8H7AJX8</accession>
<organism evidence="1 2">
    <name type="scientific">Endocarpon pusillum</name>
    <dbReference type="NCBI Taxonomy" id="364733"/>
    <lineage>
        <taxon>Eukaryota</taxon>
        <taxon>Fungi</taxon>
        <taxon>Dikarya</taxon>
        <taxon>Ascomycota</taxon>
        <taxon>Pezizomycotina</taxon>
        <taxon>Eurotiomycetes</taxon>
        <taxon>Chaetothyriomycetidae</taxon>
        <taxon>Verrucariales</taxon>
        <taxon>Verrucariaceae</taxon>
        <taxon>Endocarpon</taxon>
    </lineage>
</organism>
<reference evidence="1" key="1">
    <citation type="submission" date="2020-02" db="EMBL/GenBank/DDBJ databases">
        <authorList>
            <person name="Palmer J.M."/>
        </authorList>
    </citation>
    <scope>NUCLEOTIDE SEQUENCE</scope>
    <source>
        <strain evidence="1">EPUS1.4</strain>
        <tissue evidence="1">Thallus</tissue>
    </source>
</reference>
<dbReference type="AlphaFoldDB" id="A0A8H7AJX8"/>
<proteinExistence type="predicted"/>
<dbReference type="EMBL" id="JAACFV010000055">
    <property type="protein sequence ID" value="KAF7508327.1"/>
    <property type="molecule type" value="Genomic_DNA"/>
</dbReference>
<sequence length="78" mass="8948">MRSCLMYNNNADDFIIYGQSCFNYLKLSVATRLYFLFLALKQTTFNNANPVATVSSPIRFISTPANVKELWTMREGLL</sequence>
<evidence type="ECO:0000313" key="1">
    <source>
        <dbReference type="EMBL" id="KAF7508327.1"/>
    </source>
</evidence>